<evidence type="ECO:0000313" key="2">
    <source>
        <dbReference type="Proteomes" id="UP000034588"/>
    </source>
</evidence>
<comment type="caution">
    <text evidence="1">The sequence shown here is derived from an EMBL/GenBank/DDBJ whole genome shotgun (WGS) entry which is preliminary data.</text>
</comment>
<organism evidence="1 2">
    <name type="scientific">Candidatus Gottesmanbacteria bacterium GW2011_GWB1_49_7</name>
    <dbReference type="NCBI Taxonomy" id="1618448"/>
    <lineage>
        <taxon>Bacteria</taxon>
        <taxon>Candidatus Gottesmaniibacteriota</taxon>
    </lineage>
</organism>
<accession>A0A0G1W377</accession>
<evidence type="ECO:0000313" key="1">
    <source>
        <dbReference type="EMBL" id="KKW13045.1"/>
    </source>
</evidence>
<reference evidence="1 2" key="1">
    <citation type="journal article" date="2015" name="Nature">
        <title>rRNA introns, odd ribosomes, and small enigmatic genomes across a large radiation of phyla.</title>
        <authorList>
            <person name="Brown C.T."/>
            <person name="Hug L.A."/>
            <person name="Thomas B.C."/>
            <person name="Sharon I."/>
            <person name="Castelle C.J."/>
            <person name="Singh A."/>
            <person name="Wilkins M.J."/>
            <person name="Williams K.H."/>
            <person name="Banfield J.F."/>
        </authorList>
    </citation>
    <scope>NUCLEOTIDE SEQUENCE [LARGE SCALE GENOMIC DNA]</scope>
</reference>
<gene>
    <name evidence="1" type="ORF">UY48_C0005G0001</name>
</gene>
<dbReference type="Proteomes" id="UP000034588">
    <property type="component" value="Unassembled WGS sequence"/>
</dbReference>
<feature type="non-terminal residue" evidence="1">
    <location>
        <position position="129"/>
    </location>
</feature>
<protein>
    <submittedName>
        <fullName evidence="1">Uncharacterized protein</fullName>
    </submittedName>
</protein>
<dbReference type="EMBL" id="LCQD01000005">
    <property type="protein sequence ID" value="KKW13045.1"/>
    <property type="molecule type" value="Genomic_DNA"/>
</dbReference>
<sequence>MTDEIKPLDIKPLDMGLDLYQDVFTKMTEDAERRAIDAIRLPWEYFGGGLEHHGTMGSRMCDKYLQEIHQLLNHYTIKDDAVHLAEPIIEKALKELNAAGPPLLRFLSAVFDPSNRYEIDLLHFIGRVG</sequence>
<dbReference type="AlphaFoldDB" id="A0A0G1W377"/>
<proteinExistence type="predicted"/>
<name>A0A0G1W377_9BACT</name>